<keyword evidence="2" id="KW-1185">Reference proteome</keyword>
<evidence type="ECO:0000313" key="2">
    <source>
        <dbReference type="Proteomes" id="UP000642748"/>
    </source>
</evidence>
<dbReference type="InterPro" id="IPR021527">
    <property type="entry name" value="DUF2795"/>
</dbReference>
<sequence length="64" mass="7463">MDMNMMRQQLEGMSFPASKQDMMSHMMQHGASNEQMEMMKKMPMDQFNSMDDVMAAANKMMKMS</sequence>
<evidence type="ECO:0008006" key="3">
    <source>
        <dbReference type="Google" id="ProtNLM"/>
    </source>
</evidence>
<dbReference type="RefSeq" id="WP_203924893.1">
    <property type="nucleotide sequence ID" value="NZ_BONZ01000136.1"/>
</dbReference>
<evidence type="ECO:0000313" key="1">
    <source>
        <dbReference type="EMBL" id="GIH21525.1"/>
    </source>
</evidence>
<dbReference type="Proteomes" id="UP000642748">
    <property type="component" value="Unassembled WGS sequence"/>
</dbReference>
<dbReference type="Pfam" id="PF11387">
    <property type="entry name" value="DUF2795"/>
    <property type="match status" value="1"/>
</dbReference>
<organism evidence="1 2">
    <name type="scientific">Rugosimonospora africana</name>
    <dbReference type="NCBI Taxonomy" id="556532"/>
    <lineage>
        <taxon>Bacteria</taxon>
        <taxon>Bacillati</taxon>
        <taxon>Actinomycetota</taxon>
        <taxon>Actinomycetes</taxon>
        <taxon>Micromonosporales</taxon>
        <taxon>Micromonosporaceae</taxon>
        <taxon>Rugosimonospora</taxon>
    </lineage>
</organism>
<accession>A0A8J3R206</accession>
<reference evidence="1" key="1">
    <citation type="submission" date="2021-01" db="EMBL/GenBank/DDBJ databases">
        <title>Whole genome shotgun sequence of Rugosimonospora africana NBRC 104875.</title>
        <authorList>
            <person name="Komaki H."/>
            <person name="Tamura T."/>
        </authorList>
    </citation>
    <scope>NUCLEOTIDE SEQUENCE</scope>
    <source>
        <strain evidence="1">NBRC 104875</strain>
    </source>
</reference>
<gene>
    <name evidence="1" type="ORF">Raf01_96970</name>
</gene>
<dbReference type="EMBL" id="BONZ01000136">
    <property type="protein sequence ID" value="GIH21525.1"/>
    <property type="molecule type" value="Genomic_DNA"/>
</dbReference>
<comment type="caution">
    <text evidence="1">The sequence shown here is derived from an EMBL/GenBank/DDBJ whole genome shotgun (WGS) entry which is preliminary data.</text>
</comment>
<proteinExistence type="predicted"/>
<name>A0A8J3R206_9ACTN</name>
<dbReference type="AlphaFoldDB" id="A0A8J3R206"/>
<protein>
    <recommendedName>
        <fullName evidence="3">DUF2795 domain-containing protein</fullName>
    </recommendedName>
</protein>